<dbReference type="InterPro" id="IPR018484">
    <property type="entry name" value="FGGY_N"/>
</dbReference>
<evidence type="ECO:0000259" key="3">
    <source>
        <dbReference type="Pfam" id="PF00370"/>
    </source>
</evidence>
<name>A0A452QZN5_URSAM</name>
<keyword evidence="1" id="KW-0808">Transferase</keyword>
<reference evidence="5" key="1">
    <citation type="submission" date="2016-06" db="EMBL/GenBank/DDBJ databases">
        <title>De novo assembly and RNA-Seq shows season-dependent expression and editing in black bear kidneys.</title>
        <authorList>
            <person name="Korstanje R."/>
            <person name="Srivastava A."/>
            <person name="Sarsani V.K."/>
            <person name="Sheehan S.M."/>
            <person name="Seger R.L."/>
            <person name="Barter M.E."/>
            <person name="Lindqvist C."/>
            <person name="Brody L.C."/>
            <person name="Mullikin J.C."/>
        </authorList>
    </citation>
    <scope>NUCLEOTIDE SEQUENCE [LARGE SCALE GENOMIC DNA]</scope>
</reference>
<dbReference type="Proteomes" id="UP000291022">
    <property type="component" value="Unassembled WGS sequence"/>
</dbReference>
<accession>A0A452QZN5</accession>
<reference evidence="4" key="2">
    <citation type="submission" date="2025-08" db="UniProtKB">
        <authorList>
            <consortium name="Ensembl"/>
        </authorList>
    </citation>
    <scope>IDENTIFICATION</scope>
</reference>
<evidence type="ECO:0000313" key="5">
    <source>
        <dbReference type="Proteomes" id="UP000291022"/>
    </source>
</evidence>
<dbReference type="GO" id="GO:0019150">
    <property type="term" value="F:D-ribulokinase activity"/>
    <property type="evidence" value="ECO:0007669"/>
    <property type="project" value="TreeGrafter"/>
</dbReference>
<dbReference type="STRING" id="9643.ENSUAMP00000011407"/>
<dbReference type="Pfam" id="PF00370">
    <property type="entry name" value="FGGY_N"/>
    <property type="match status" value="1"/>
</dbReference>
<dbReference type="GeneTree" id="ENSGT01000000214434"/>
<dbReference type="InterPro" id="IPR043129">
    <property type="entry name" value="ATPase_NBD"/>
</dbReference>
<evidence type="ECO:0000313" key="4">
    <source>
        <dbReference type="Ensembl" id="ENSUAMP00000011407.1"/>
    </source>
</evidence>
<dbReference type="Gene3D" id="3.30.420.40">
    <property type="match status" value="1"/>
</dbReference>
<dbReference type="GO" id="GO:0005737">
    <property type="term" value="C:cytoplasm"/>
    <property type="evidence" value="ECO:0007669"/>
    <property type="project" value="TreeGrafter"/>
</dbReference>
<keyword evidence="5" id="KW-1185">Reference proteome</keyword>
<feature type="domain" description="Carbohydrate kinase FGGY N-terminal" evidence="3">
    <location>
        <begin position="11"/>
        <end position="99"/>
    </location>
</feature>
<keyword evidence="2" id="KW-0418">Kinase</keyword>
<evidence type="ECO:0000256" key="2">
    <source>
        <dbReference type="ARBA" id="ARBA00022777"/>
    </source>
</evidence>
<dbReference type="PANTHER" id="PTHR43435:SF4">
    <property type="entry name" value="FGGY CARBOHYDRATE KINASE DOMAIN-CONTAINING PROTEIN"/>
    <property type="match status" value="1"/>
</dbReference>
<dbReference type="SUPFAM" id="SSF53067">
    <property type="entry name" value="Actin-like ATPase domain"/>
    <property type="match status" value="1"/>
</dbReference>
<sequence>MPGGDQEPGSYYVGVDVGTGSVRAALVDQRGIILAFADQPINRWEPQFNHHEQSSEDIWAACCVVTKQVVQGIDVNQIRGLGFDATCSLVVLDKQFRPLPVNHEGRTIPFSFPGGGRLAGPQVEHEVRCLLLPRVRFSGGAGRPESCPGGYMLGEQFVGVMTWGLD</sequence>
<dbReference type="Ensembl" id="ENSUAMT00000012826.1">
    <property type="protein sequence ID" value="ENSUAMP00000011407.1"/>
    <property type="gene ID" value="ENSUAMG00000009321.1"/>
</dbReference>
<organism evidence="4 5">
    <name type="scientific">Ursus americanus</name>
    <name type="common">American black bear</name>
    <name type="synonym">Euarctos americanus</name>
    <dbReference type="NCBI Taxonomy" id="9643"/>
    <lineage>
        <taxon>Eukaryota</taxon>
        <taxon>Metazoa</taxon>
        <taxon>Chordata</taxon>
        <taxon>Craniata</taxon>
        <taxon>Vertebrata</taxon>
        <taxon>Euteleostomi</taxon>
        <taxon>Mammalia</taxon>
        <taxon>Eutheria</taxon>
        <taxon>Laurasiatheria</taxon>
        <taxon>Carnivora</taxon>
        <taxon>Caniformia</taxon>
        <taxon>Ursidae</taxon>
        <taxon>Ursus</taxon>
    </lineage>
</organism>
<evidence type="ECO:0000256" key="1">
    <source>
        <dbReference type="ARBA" id="ARBA00022679"/>
    </source>
</evidence>
<reference evidence="4" key="3">
    <citation type="submission" date="2025-09" db="UniProtKB">
        <authorList>
            <consortium name="Ensembl"/>
        </authorList>
    </citation>
    <scope>IDENTIFICATION</scope>
</reference>
<dbReference type="PANTHER" id="PTHR43435">
    <property type="entry name" value="RIBULOKINASE"/>
    <property type="match status" value="1"/>
</dbReference>
<protein>
    <recommendedName>
        <fullName evidence="3">Carbohydrate kinase FGGY N-terminal domain-containing protein</fullName>
    </recommendedName>
</protein>
<proteinExistence type="predicted"/>
<dbReference type="AlphaFoldDB" id="A0A452QZN5"/>
<dbReference type="GO" id="GO:0019321">
    <property type="term" value="P:pentose metabolic process"/>
    <property type="evidence" value="ECO:0007669"/>
    <property type="project" value="TreeGrafter"/>
</dbReference>